<accession>A0A9X1N9A3</accession>
<keyword evidence="6" id="KW-0800">Toxin</keyword>
<keyword evidence="3 6" id="KW-0479">Metal-binding</keyword>
<evidence type="ECO:0000256" key="6">
    <source>
        <dbReference type="HAMAP-Rule" id="MF_00265"/>
    </source>
</evidence>
<feature type="binding site" evidence="6">
    <location>
        <position position="98"/>
    </location>
    <ligand>
        <name>Mg(2+)</name>
        <dbReference type="ChEBI" id="CHEBI:18420"/>
    </ligand>
</feature>
<feature type="binding site" evidence="6">
    <location>
        <position position="5"/>
    </location>
    <ligand>
        <name>Mg(2+)</name>
        <dbReference type="ChEBI" id="CHEBI:18420"/>
    </ligand>
</feature>
<keyword evidence="1 6" id="KW-1277">Toxin-antitoxin system</keyword>
<dbReference type="SUPFAM" id="SSF88723">
    <property type="entry name" value="PIN domain-like"/>
    <property type="match status" value="1"/>
</dbReference>
<keyword evidence="5 6" id="KW-0460">Magnesium</keyword>
<dbReference type="Pfam" id="PF01850">
    <property type="entry name" value="PIN"/>
    <property type="match status" value="1"/>
</dbReference>
<dbReference type="RefSeq" id="WP_231438495.1">
    <property type="nucleotide sequence ID" value="NZ_JAJOMB010000001.1"/>
</dbReference>
<feature type="domain" description="PIN" evidence="7">
    <location>
        <begin position="2"/>
        <end position="124"/>
    </location>
</feature>
<name>A0A9X1N9A3_9ACTN</name>
<dbReference type="Gene3D" id="3.40.50.1010">
    <property type="entry name" value="5'-nuclease"/>
    <property type="match status" value="1"/>
</dbReference>
<evidence type="ECO:0000256" key="2">
    <source>
        <dbReference type="ARBA" id="ARBA00022722"/>
    </source>
</evidence>
<dbReference type="GO" id="GO:0004540">
    <property type="term" value="F:RNA nuclease activity"/>
    <property type="evidence" value="ECO:0007669"/>
    <property type="project" value="InterPro"/>
</dbReference>
<evidence type="ECO:0000259" key="7">
    <source>
        <dbReference type="Pfam" id="PF01850"/>
    </source>
</evidence>
<gene>
    <name evidence="6" type="primary">vapC</name>
    <name evidence="8" type="ORF">LR394_01570</name>
</gene>
<dbReference type="GO" id="GO:0090729">
    <property type="term" value="F:toxin activity"/>
    <property type="evidence" value="ECO:0007669"/>
    <property type="project" value="UniProtKB-KW"/>
</dbReference>
<comment type="cofactor">
    <cofactor evidence="6">
        <name>Mg(2+)</name>
        <dbReference type="ChEBI" id="CHEBI:18420"/>
    </cofactor>
</comment>
<keyword evidence="4 6" id="KW-0378">Hydrolase</keyword>
<evidence type="ECO:0000256" key="4">
    <source>
        <dbReference type="ARBA" id="ARBA00022801"/>
    </source>
</evidence>
<dbReference type="InterPro" id="IPR022907">
    <property type="entry name" value="VapC_family"/>
</dbReference>
<dbReference type="EMBL" id="JAJOMB010000001">
    <property type="protein sequence ID" value="MCD5309571.1"/>
    <property type="molecule type" value="Genomic_DNA"/>
</dbReference>
<comment type="similarity">
    <text evidence="6">Belongs to the PINc/VapC protein family.</text>
</comment>
<sequence>MIVCDTGPLVALLNADDAHHEACVNLLERERGPVLVPAPVLTEICYLTESRMGPKTEAAFLDAVAAGEFQLEQTLPSDLRRMADLVRTYADFPLGAVDASVIAVAERLGVTRVATVDHRHFRAVRPTHCAALELLP</sequence>
<comment type="function">
    <text evidence="6">Toxic component of a toxin-antitoxin (TA) system. An RNase.</text>
</comment>
<evidence type="ECO:0000256" key="1">
    <source>
        <dbReference type="ARBA" id="ARBA00022649"/>
    </source>
</evidence>
<protein>
    <recommendedName>
        <fullName evidence="6">Ribonuclease VapC</fullName>
        <shortName evidence="6">RNase VapC</shortName>
        <ecNumber evidence="6">3.1.-.-</ecNumber>
    </recommendedName>
    <alternativeName>
        <fullName evidence="6">Toxin VapC</fullName>
    </alternativeName>
</protein>
<keyword evidence="2 6" id="KW-0540">Nuclease</keyword>
<evidence type="ECO:0000256" key="5">
    <source>
        <dbReference type="ARBA" id="ARBA00022842"/>
    </source>
</evidence>
<comment type="caution">
    <text evidence="8">The sequence shown here is derived from an EMBL/GenBank/DDBJ whole genome shotgun (WGS) entry which is preliminary data.</text>
</comment>
<dbReference type="InterPro" id="IPR002716">
    <property type="entry name" value="PIN_dom"/>
</dbReference>
<evidence type="ECO:0000256" key="3">
    <source>
        <dbReference type="ARBA" id="ARBA00022723"/>
    </source>
</evidence>
<dbReference type="HAMAP" id="MF_00265">
    <property type="entry name" value="VapC_Nob1"/>
    <property type="match status" value="1"/>
</dbReference>
<evidence type="ECO:0000313" key="8">
    <source>
        <dbReference type="EMBL" id="MCD5309571.1"/>
    </source>
</evidence>
<reference evidence="8" key="1">
    <citation type="submission" date="2021-11" db="EMBL/GenBank/DDBJ databases">
        <title>Streptomyces corallinus and Kineosporia corallina sp. nov., two new coral-derived marine actinobacteria.</title>
        <authorList>
            <person name="Buangrab K."/>
            <person name="Sutthacheep M."/>
            <person name="Yeemin T."/>
            <person name="Harunari E."/>
            <person name="Igarashi Y."/>
            <person name="Sripreechasak P."/>
            <person name="Kanchanasin P."/>
            <person name="Tanasupawat S."/>
            <person name="Phongsopitanun W."/>
        </authorList>
    </citation>
    <scope>NUCLEOTIDE SEQUENCE</scope>
    <source>
        <strain evidence="8">JCM 31032</strain>
    </source>
</reference>
<dbReference type="InterPro" id="IPR029060">
    <property type="entry name" value="PIN-like_dom_sf"/>
</dbReference>
<dbReference type="AlphaFoldDB" id="A0A9X1N9A3"/>
<organism evidence="8 9">
    <name type="scientific">Kineosporia babensis</name>
    <dbReference type="NCBI Taxonomy" id="499548"/>
    <lineage>
        <taxon>Bacteria</taxon>
        <taxon>Bacillati</taxon>
        <taxon>Actinomycetota</taxon>
        <taxon>Actinomycetes</taxon>
        <taxon>Kineosporiales</taxon>
        <taxon>Kineosporiaceae</taxon>
        <taxon>Kineosporia</taxon>
    </lineage>
</organism>
<dbReference type="GO" id="GO:0016787">
    <property type="term" value="F:hydrolase activity"/>
    <property type="evidence" value="ECO:0007669"/>
    <property type="project" value="UniProtKB-KW"/>
</dbReference>
<proteinExistence type="inferred from homology"/>
<keyword evidence="9" id="KW-1185">Reference proteome</keyword>
<dbReference type="EC" id="3.1.-.-" evidence="6"/>
<evidence type="ECO:0000313" key="9">
    <source>
        <dbReference type="Proteomes" id="UP001138997"/>
    </source>
</evidence>
<dbReference type="Proteomes" id="UP001138997">
    <property type="component" value="Unassembled WGS sequence"/>
</dbReference>
<dbReference type="GO" id="GO:0000287">
    <property type="term" value="F:magnesium ion binding"/>
    <property type="evidence" value="ECO:0007669"/>
    <property type="project" value="UniProtKB-UniRule"/>
</dbReference>